<organism evidence="1 2">
    <name type="scientific">Athelia psychrophila</name>
    <dbReference type="NCBI Taxonomy" id="1759441"/>
    <lineage>
        <taxon>Eukaryota</taxon>
        <taxon>Fungi</taxon>
        <taxon>Dikarya</taxon>
        <taxon>Basidiomycota</taxon>
        <taxon>Agaricomycotina</taxon>
        <taxon>Agaricomycetes</taxon>
        <taxon>Agaricomycetidae</taxon>
        <taxon>Atheliales</taxon>
        <taxon>Atheliaceae</taxon>
        <taxon>Athelia</taxon>
    </lineage>
</organism>
<dbReference type="Proteomes" id="UP000076532">
    <property type="component" value="Unassembled WGS sequence"/>
</dbReference>
<accession>A0A166QTQ5</accession>
<proteinExistence type="predicted"/>
<evidence type="ECO:0000313" key="2">
    <source>
        <dbReference type="Proteomes" id="UP000076532"/>
    </source>
</evidence>
<dbReference type="AlphaFoldDB" id="A0A166QTQ5"/>
<name>A0A166QTQ5_9AGAM</name>
<protein>
    <submittedName>
        <fullName evidence="1">Uncharacterized protein</fullName>
    </submittedName>
</protein>
<dbReference type="STRING" id="436010.A0A166QTQ5"/>
<keyword evidence="2" id="KW-1185">Reference proteome</keyword>
<sequence>MISATSFDIQVLGKLDEKGPSAEGKYFIVLKVGEDKEIESGDAMLREPGPGWKVEQPFQFDVGSAINIEIFRRGGLGRLSLKHSVAKYTGQGIDLLANDHELVIESADKKAPSISIKLDLVVEDHAKFMEAVDKDTQRLHNVKGADGAQKATDILGPLGIVLQKIVPIIDQFAGSHPVLNAAWIVLSSAYKVVQSQVALDDAVRKLVEILGEMAGQATVCPNLGKIVGSVDINKEIGRTSLHVAWLIHRYADPSIRGKPSMLGQ</sequence>
<gene>
    <name evidence="1" type="ORF">FIBSPDRAFT_928050</name>
</gene>
<dbReference type="OrthoDB" id="163438at2759"/>
<reference evidence="1 2" key="1">
    <citation type="journal article" date="2016" name="Mol. Biol. Evol.">
        <title>Comparative Genomics of Early-Diverging Mushroom-Forming Fungi Provides Insights into the Origins of Lignocellulose Decay Capabilities.</title>
        <authorList>
            <person name="Nagy L.G."/>
            <person name="Riley R."/>
            <person name="Tritt A."/>
            <person name="Adam C."/>
            <person name="Daum C."/>
            <person name="Floudas D."/>
            <person name="Sun H."/>
            <person name="Yadav J.S."/>
            <person name="Pangilinan J."/>
            <person name="Larsson K.H."/>
            <person name="Matsuura K."/>
            <person name="Barry K."/>
            <person name="Labutti K."/>
            <person name="Kuo R."/>
            <person name="Ohm R.A."/>
            <person name="Bhattacharya S.S."/>
            <person name="Shirouzu T."/>
            <person name="Yoshinaga Y."/>
            <person name="Martin F.M."/>
            <person name="Grigoriev I.V."/>
            <person name="Hibbett D.S."/>
        </authorList>
    </citation>
    <scope>NUCLEOTIDE SEQUENCE [LARGE SCALE GENOMIC DNA]</scope>
    <source>
        <strain evidence="1 2">CBS 109695</strain>
    </source>
</reference>
<dbReference type="EMBL" id="KV417508">
    <property type="protein sequence ID" value="KZP27524.1"/>
    <property type="molecule type" value="Genomic_DNA"/>
</dbReference>
<evidence type="ECO:0000313" key="1">
    <source>
        <dbReference type="EMBL" id="KZP27524.1"/>
    </source>
</evidence>